<evidence type="ECO:0000313" key="1">
    <source>
        <dbReference type="EMBL" id="KAJ7663671.1"/>
    </source>
</evidence>
<dbReference type="AlphaFoldDB" id="A0AAD7CV35"/>
<keyword evidence="2" id="KW-1185">Reference proteome</keyword>
<dbReference type="SUPFAM" id="SSF53098">
    <property type="entry name" value="Ribonuclease H-like"/>
    <property type="match status" value="1"/>
</dbReference>
<name>A0AAD7CV35_MYCRO</name>
<dbReference type="InterPro" id="IPR012337">
    <property type="entry name" value="RNaseH-like_sf"/>
</dbReference>
<dbReference type="Proteomes" id="UP001221757">
    <property type="component" value="Unassembled WGS sequence"/>
</dbReference>
<comment type="caution">
    <text evidence="1">The sequence shown here is derived from an EMBL/GenBank/DDBJ whole genome shotgun (WGS) entry which is preliminary data.</text>
</comment>
<reference evidence="1" key="1">
    <citation type="submission" date="2023-03" db="EMBL/GenBank/DDBJ databases">
        <title>Massive genome expansion in bonnet fungi (Mycena s.s.) driven by repeated elements and novel gene families across ecological guilds.</title>
        <authorList>
            <consortium name="Lawrence Berkeley National Laboratory"/>
            <person name="Harder C.B."/>
            <person name="Miyauchi S."/>
            <person name="Viragh M."/>
            <person name="Kuo A."/>
            <person name="Thoen E."/>
            <person name="Andreopoulos B."/>
            <person name="Lu D."/>
            <person name="Skrede I."/>
            <person name="Drula E."/>
            <person name="Henrissat B."/>
            <person name="Morin E."/>
            <person name="Kohler A."/>
            <person name="Barry K."/>
            <person name="LaButti K."/>
            <person name="Morin E."/>
            <person name="Salamov A."/>
            <person name="Lipzen A."/>
            <person name="Mereny Z."/>
            <person name="Hegedus B."/>
            <person name="Baldrian P."/>
            <person name="Stursova M."/>
            <person name="Weitz H."/>
            <person name="Taylor A."/>
            <person name="Grigoriev I.V."/>
            <person name="Nagy L.G."/>
            <person name="Martin F."/>
            <person name="Kauserud H."/>
        </authorList>
    </citation>
    <scope>NUCLEOTIDE SEQUENCE</scope>
    <source>
        <strain evidence="1">CBHHK067</strain>
    </source>
</reference>
<organism evidence="1 2">
    <name type="scientific">Mycena rosella</name>
    <name type="common">Pink bonnet</name>
    <name type="synonym">Agaricus rosellus</name>
    <dbReference type="NCBI Taxonomy" id="1033263"/>
    <lineage>
        <taxon>Eukaryota</taxon>
        <taxon>Fungi</taxon>
        <taxon>Dikarya</taxon>
        <taxon>Basidiomycota</taxon>
        <taxon>Agaricomycotina</taxon>
        <taxon>Agaricomycetes</taxon>
        <taxon>Agaricomycetidae</taxon>
        <taxon>Agaricales</taxon>
        <taxon>Marasmiineae</taxon>
        <taxon>Mycenaceae</taxon>
        <taxon>Mycena</taxon>
    </lineage>
</organism>
<accession>A0AAD7CV35</accession>
<protein>
    <recommendedName>
        <fullName evidence="3">HAT C-terminal dimerisation domain-containing protein</fullName>
    </recommendedName>
</protein>
<proteinExistence type="predicted"/>
<dbReference type="EMBL" id="JARKIE010000229">
    <property type="protein sequence ID" value="KAJ7663671.1"/>
    <property type="molecule type" value="Genomic_DNA"/>
</dbReference>
<sequence>MKDLQLLRDVITRWSSTLLMIERAILLREAIDRFLSSNEFEELQGSAVPCERVFSSSAETDTTRRNCIAPELMGALQMLKFFFKQRHSLDFTSGTAKGGRNTMVRG</sequence>
<gene>
    <name evidence="1" type="ORF">B0H17DRAFT_304895</name>
</gene>
<evidence type="ECO:0000313" key="2">
    <source>
        <dbReference type="Proteomes" id="UP001221757"/>
    </source>
</evidence>
<evidence type="ECO:0008006" key="3">
    <source>
        <dbReference type="Google" id="ProtNLM"/>
    </source>
</evidence>